<gene>
    <name evidence="2" type="ORF">OG579_08535</name>
</gene>
<protein>
    <submittedName>
        <fullName evidence="2">Uncharacterized protein</fullName>
    </submittedName>
</protein>
<dbReference type="AlphaFoldDB" id="A0AAU4K776"/>
<dbReference type="Proteomes" id="UP001432128">
    <property type="component" value="Chromosome"/>
</dbReference>
<proteinExistence type="predicted"/>
<feature type="region of interest" description="Disordered" evidence="1">
    <location>
        <begin position="91"/>
        <end position="115"/>
    </location>
</feature>
<dbReference type="EMBL" id="CP108021">
    <property type="protein sequence ID" value="WUM21799.1"/>
    <property type="molecule type" value="Genomic_DNA"/>
</dbReference>
<dbReference type="RefSeq" id="WP_328858783.1">
    <property type="nucleotide sequence ID" value="NZ_CP108021.1"/>
</dbReference>
<evidence type="ECO:0000313" key="3">
    <source>
        <dbReference type="Proteomes" id="UP001432128"/>
    </source>
</evidence>
<organism evidence="2 3">
    <name type="scientific">Williamsia herbipolensis</name>
    <dbReference type="NCBI Taxonomy" id="1603258"/>
    <lineage>
        <taxon>Bacteria</taxon>
        <taxon>Bacillati</taxon>
        <taxon>Actinomycetota</taxon>
        <taxon>Actinomycetes</taxon>
        <taxon>Mycobacteriales</taxon>
        <taxon>Nocardiaceae</taxon>
        <taxon>Williamsia</taxon>
    </lineage>
</organism>
<keyword evidence="3" id="KW-1185">Reference proteome</keyword>
<sequence length="115" mass="12797">MGKVLWLTNFRNVPEDRGVDNESDGAPTVRITDNQRAQAAQFSGLLAEHAEALRQELAALRGRPDAQSQNRRTFLFGELREVERLTGDLHARWDATADPTPSTDLDDATDLPRQG</sequence>
<reference evidence="2 3" key="1">
    <citation type="submission" date="2022-10" db="EMBL/GenBank/DDBJ databases">
        <title>The complete genomes of actinobacterial strains from the NBC collection.</title>
        <authorList>
            <person name="Joergensen T.S."/>
            <person name="Alvarez Arevalo M."/>
            <person name="Sterndorff E.B."/>
            <person name="Faurdal D."/>
            <person name="Vuksanovic O."/>
            <person name="Mourched A.-S."/>
            <person name="Charusanti P."/>
            <person name="Shaw S."/>
            <person name="Blin K."/>
            <person name="Weber T."/>
        </authorList>
    </citation>
    <scope>NUCLEOTIDE SEQUENCE [LARGE SCALE GENOMIC DNA]</scope>
    <source>
        <strain evidence="2 3">NBC_00319</strain>
    </source>
</reference>
<dbReference type="KEGG" id="whr:OG579_08535"/>
<evidence type="ECO:0000256" key="1">
    <source>
        <dbReference type="SAM" id="MobiDB-lite"/>
    </source>
</evidence>
<name>A0AAU4K776_9NOCA</name>
<evidence type="ECO:0000313" key="2">
    <source>
        <dbReference type="EMBL" id="WUM21799.1"/>
    </source>
</evidence>
<accession>A0AAU4K776</accession>